<dbReference type="PANTHER" id="PTHR33393:SF12">
    <property type="entry name" value="CAPSULE BIOSYNTHESIS PROTEIN CAPA"/>
    <property type="match status" value="1"/>
</dbReference>
<name>A0ABS7L2U2_CLOSR</name>
<keyword evidence="5" id="KW-1185">Reference proteome</keyword>
<comment type="similarity">
    <text evidence="1">Belongs to the CapA family.</text>
</comment>
<evidence type="ECO:0000313" key="5">
    <source>
        <dbReference type="Proteomes" id="UP001299068"/>
    </source>
</evidence>
<dbReference type="SUPFAM" id="SSF56300">
    <property type="entry name" value="Metallo-dependent phosphatases"/>
    <property type="match status" value="1"/>
</dbReference>
<gene>
    <name evidence="4" type="ORF">K5V21_18385</name>
</gene>
<dbReference type="SMART" id="SM00854">
    <property type="entry name" value="PGA_cap"/>
    <property type="match status" value="1"/>
</dbReference>
<dbReference type="InterPro" id="IPR052169">
    <property type="entry name" value="CW_Biosynth-Accessory"/>
</dbReference>
<protein>
    <submittedName>
        <fullName evidence="4">CapA family protein</fullName>
    </submittedName>
</protein>
<feature type="transmembrane region" description="Helical" evidence="2">
    <location>
        <begin position="12"/>
        <end position="32"/>
    </location>
</feature>
<dbReference type="Proteomes" id="UP001299068">
    <property type="component" value="Unassembled WGS sequence"/>
</dbReference>
<sequence>MSKHSKKYLTSRNFIFSFGIIIILGLSFYGIYNIFYKNKTKNFEVKLNKNEKLYTITSVGNMMTHDAQIAGAKRDDGTYSFDKSFEYVKNYIKDSNLSIGVFEGNVNGGKPEGYPTFNSPNEFLEALKNTGFDVINYASNHVIDQGTKGLKSTMKKSTNDGLINLGVKVNKDDKNYIIYDIDGHKVGLFAYTYRTGANSINSIRIPNEIKPLVNSFSYDDLPSLYKSIQSSIDDMKKEGVEFIIGSFHWGDEYSTKVNKSQKEIANKMNEMGVDIVLGSHPHVIEPYEIITNNNHSTFVIYSQGNFLSNQCYEEIKNSLTEDGLLIRFTLGLKKNKLYLDKYTIIPTWVYRRPKGNGLYTHMIVPVEAAIKDKTKFNLPDNAYIRAERSLNSTKDILGNDFVGTKSFPN</sequence>
<evidence type="ECO:0000256" key="1">
    <source>
        <dbReference type="ARBA" id="ARBA00005662"/>
    </source>
</evidence>
<dbReference type="PANTHER" id="PTHR33393">
    <property type="entry name" value="POLYGLUTAMINE SYNTHESIS ACCESSORY PROTEIN RV0574C-RELATED"/>
    <property type="match status" value="1"/>
</dbReference>
<dbReference type="EMBL" id="JAIKTU010000024">
    <property type="protein sequence ID" value="MBY0757396.1"/>
    <property type="molecule type" value="Genomic_DNA"/>
</dbReference>
<proteinExistence type="inferred from homology"/>
<organism evidence="4 5">
    <name type="scientific">Clostridium sardiniense</name>
    <name type="common">Clostridium absonum</name>
    <dbReference type="NCBI Taxonomy" id="29369"/>
    <lineage>
        <taxon>Bacteria</taxon>
        <taxon>Bacillati</taxon>
        <taxon>Bacillota</taxon>
        <taxon>Clostridia</taxon>
        <taxon>Eubacteriales</taxon>
        <taxon>Clostridiaceae</taxon>
        <taxon>Clostridium</taxon>
    </lineage>
</organism>
<keyword evidence="2" id="KW-0812">Transmembrane</keyword>
<reference evidence="4 5" key="1">
    <citation type="journal article" date="2021" name="Cell Host Microbe">
        <title>in vivo commensal control of Clostridioides difficile virulence.</title>
        <authorList>
            <person name="Girinathan B.P."/>
            <person name="Dibenedetto N."/>
            <person name="Worley J.N."/>
            <person name="Peltier J."/>
            <person name="Arrieta-Ortiz M.L."/>
            <person name="Rupa Christinal Immanuel S."/>
            <person name="Lavin R."/>
            <person name="Delaney M.L."/>
            <person name="Cummins C."/>
            <person name="Hoffmann M."/>
            <person name="Luo Y."/>
            <person name="Gonzalez-Escalona N."/>
            <person name="Allard M."/>
            <person name="Onderdonk A.B."/>
            <person name="Gerber G.K."/>
            <person name="Sonenshein A.L."/>
            <person name="Baliga N."/>
            <person name="Dupuy B."/>
            <person name="Bry L."/>
        </authorList>
    </citation>
    <scope>NUCLEOTIDE SEQUENCE [LARGE SCALE GENOMIC DNA]</scope>
    <source>
        <strain evidence="4 5">DSM 599</strain>
    </source>
</reference>
<evidence type="ECO:0000313" key="4">
    <source>
        <dbReference type="EMBL" id="MBY0757396.1"/>
    </source>
</evidence>
<dbReference type="Gene3D" id="3.60.21.10">
    <property type="match status" value="1"/>
</dbReference>
<dbReference type="RefSeq" id="WP_221862514.1">
    <property type="nucleotide sequence ID" value="NZ_JAIKTU010000024.1"/>
</dbReference>
<keyword evidence="2" id="KW-0472">Membrane</keyword>
<evidence type="ECO:0000259" key="3">
    <source>
        <dbReference type="SMART" id="SM00854"/>
    </source>
</evidence>
<dbReference type="InterPro" id="IPR029052">
    <property type="entry name" value="Metallo-depent_PP-like"/>
</dbReference>
<dbReference type="InterPro" id="IPR019079">
    <property type="entry name" value="Capsule_synth_CapA"/>
</dbReference>
<keyword evidence="2" id="KW-1133">Transmembrane helix</keyword>
<dbReference type="Pfam" id="PF09587">
    <property type="entry name" value="PGA_cap"/>
    <property type="match status" value="1"/>
</dbReference>
<comment type="caution">
    <text evidence="4">The sequence shown here is derived from an EMBL/GenBank/DDBJ whole genome shotgun (WGS) entry which is preliminary data.</text>
</comment>
<accession>A0ABS7L2U2</accession>
<dbReference type="CDD" id="cd07381">
    <property type="entry name" value="MPP_CapA"/>
    <property type="match status" value="1"/>
</dbReference>
<feature type="domain" description="Capsule synthesis protein CapA" evidence="3">
    <location>
        <begin position="55"/>
        <end position="310"/>
    </location>
</feature>
<evidence type="ECO:0000256" key="2">
    <source>
        <dbReference type="SAM" id="Phobius"/>
    </source>
</evidence>